<protein>
    <submittedName>
        <fullName evidence="1">Uncharacterized protein</fullName>
    </submittedName>
</protein>
<accession>A0A8H8A069</accession>
<keyword evidence="2" id="KW-1185">Reference proteome</keyword>
<comment type="caution">
    <text evidence="1">The sequence shown here is derived from an EMBL/GenBank/DDBJ whole genome shotgun (WGS) entry which is preliminary data.</text>
</comment>
<proteinExistence type="predicted"/>
<dbReference type="AlphaFoldDB" id="A0A8H8A069"/>
<dbReference type="EMBL" id="JAEFCI010002472">
    <property type="protein sequence ID" value="KAG5462213.1"/>
    <property type="molecule type" value="Genomic_DNA"/>
</dbReference>
<dbReference type="Proteomes" id="UP000673691">
    <property type="component" value="Unassembled WGS sequence"/>
</dbReference>
<reference evidence="1 2" key="1">
    <citation type="journal article" name="Sci. Rep.">
        <title>Genome-scale phylogenetic analyses confirm Olpidium as the closest living zoosporic fungus to the non-flagellated, terrestrial fungi.</title>
        <authorList>
            <person name="Chang Y."/>
            <person name="Rochon D."/>
            <person name="Sekimoto S."/>
            <person name="Wang Y."/>
            <person name="Chovatia M."/>
            <person name="Sandor L."/>
            <person name="Salamov A."/>
            <person name="Grigoriev I.V."/>
            <person name="Stajich J.E."/>
            <person name="Spatafora J.W."/>
        </authorList>
    </citation>
    <scope>NUCLEOTIDE SEQUENCE [LARGE SCALE GENOMIC DNA]</scope>
    <source>
        <strain evidence="1">S191</strain>
    </source>
</reference>
<evidence type="ECO:0000313" key="2">
    <source>
        <dbReference type="Proteomes" id="UP000673691"/>
    </source>
</evidence>
<evidence type="ECO:0000313" key="1">
    <source>
        <dbReference type="EMBL" id="KAG5462213.1"/>
    </source>
</evidence>
<gene>
    <name evidence="1" type="ORF">BJ554DRAFT_5488</name>
</gene>
<organism evidence="1 2">
    <name type="scientific">Olpidium bornovanus</name>
    <dbReference type="NCBI Taxonomy" id="278681"/>
    <lineage>
        <taxon>Eukaryota</taxon>
        <taxon>Fungi</taxon>
        <taxon>Fungi incertae sedis</taxon>
        <taxon>Olpidiomycota</taxon>
        <taxon>Olpidiomycotina</taxon>
        <taxon>Olpidiomycetes</taxon>
        <taxon>Olpidiales</taxon>
        <taxon>Olpidiaceae</taxon>
        <taxon>Olpidium</taxon>
    </lineage>
</organism>
<sequence length="62" mass="6847">MARGKLITLDRPGILIGSQENAGEVVEEDEVDDDVGMDELEKLAAAEKKLKRRTCTCQESKI</sequence>
<name>A0A8H8A069_9FUNG</name>